<keyword evidence="1" id="KW-0677">Repeat</keyword>
<dbReference type="EMBL" id="MN740167">
    <property type="protein sequence ID" value="QHT91625.1"/>
    <property type="molecule type" value="Genomic_DNA"/>
</dbReference>
<dbReference type="SUPFAM" id="SSF48403">
    <property type="entry name" value="Ankyrin repeat"/>
    <property type="match status" value="1"/>
</dbReference>
<proteinExistence type="predicted"/>
<feature type="compositionally biased region" description="Basic residues" evidence="3">
    <location>
        <begin position="146"/>
        <end position="172"/>
    </location>
</feature>
<dbReference type="SMART" id="SM00248">
    <property type="entry name" value="ANK"/>
    <property type="match status" value="3"/>
</dbReference>
<dbReference type="AlphaFoldDB" id="A0A6C0IGH0"/>
<dbReference type="PROSITE" id="PS50088">
    <property type="entry name" value="ANK_REPEAT"/>
    <property type="match status" value="2"/>
</dbReference>
<keyword evidence="2" id="KW-0040">ANK repeat</keyword>
<name>A0A6C0IGH0_9ZZZZ</name>
<dbReference type="Pfam" id="PF12796">
    <property type="entry name" value="Ank_2"/>
    <property type="match status" value="1"/>
</dbReference>
<dbReference type="PANTHER" id="PTHR24171">
    <property type="entry name" value="ANKYRIN REPEAT DOMAIN-CONTAINING PROTEIN 39-RELATED"/>
    <property type="match status" value="1"/>
</dbReference>
<dbReference type="InterPro" id="IPR036770">
    <property type="entry name" value="Ankyrin_rpt-contain_sf"/>
</dbReference>
<evidence type="ECO:0000313" key="4">
    <source>
        <dbReference type="EMBL" id="QHT91625.1"/>
    </source>
</evidence>
<evidence type="ECO:0000256" key="3">
    <source>
        <dbReference type="SAM" id="MobiDB-lite"/>
    </source>
</evidence>
<reference evidence="4" key="1">
    <citation type="journal article" date="2020" name="Nature">
        <title>Giant virus diversity and host interactions through global metagenomics.</title>
        <authorList>
            <person name="Schulz F."/>
            <person name="Roux S."/>
            <person name="Paez-Espino D."/>
            <person name="Jungbluth S."/>
            <person name="Walsh D.A."/>
            <person name="Denef V.J."/>
            <person name="McMahon K.D."/>
            <person name="Konstantinidis K.T."/>
            <person name="Eloe-Fadrosh E.A."/>
            <person name="Kyrpides N.C."/>
            <person name="Woyke T."/>
        </authorList>
    </citation>
    <scope>NUCLEOTIDE SEQUENCE</scope>
    <source>
        <strain evidence="4">GVMAG-M-3300023184-86</strain>
    </source>
</reference>
<accession>A0A6C0IGH0</accession>
<feature type="region of interest" description="Disordered" evidence="3">
    <location>
        <begin position="138"/>
        <end position="172"/>
    </location>
</feature>
<protein>
    <submittedName>
        <fullName evidence="4">Uncharacterized protein</fullName>
    </submittedName>
</protein>
<organism evidence="4">
    <name type="scientific">viral metagenome</name>
    <dbReference type="NCBI Taxonomy" id="1070528"/>
    <lineage>
        <taxon>unclassified sequences</taxon>
        <taxon>metagenomes</taxon>
        <taxon>organismal metagenomes</taxon>
    </lineage>
</organism>
<evidence type="ECO:0000256" key="1">
    <source>
        <dbReference type="ARBA" id="ARBA00022737"/>
    </source>
</evidence>
<dbReference type="Gene3D" id="1.25.40.20">
    <property type="entry name" value="Ankyrin repeat-containing domain"/>
    <property type="match status" value="1"/>
</dbReference>
<dbReference type="PROSITE" id="PS50297">
    <property type="entry name" value="ANK_REP_REGION"/>
    <property type="match status" value="2"/>
</dbReference>
<sequence length="172" mass="19493">MSRNLDLYNAASQGNLAKIKELISSGGVDINWENPNSQEETALYAASYLGKLDIVEALLDNGADINSLNAKLMTPLMIAVLNHNTPVVKLLLQKGADMYKSNRWGESVFDMASSSPEMKQILDKEIESKRLIDKYKHGITGPYLGGRRRKTKRRRTLKRRKTKRRRSSKSRK</sequence>
<evidence type="ECO:0000256" key="2">
    <source>
        <dbReference type="ARBA" id="ARBA00023043"/>
    </source>
</evidence>
<dbReference type="InterPro" id="IPR002110">
    <property type="entry name" value="Ankyrin_rpt"/>
</dbReference>